<dbReference type="AlphaFoldDB" id="A0A7E4VFJ7"/>
<reference evidence="2" key="2">
    <citation type="submission" date="2020-10" db="UniProtKB">
        <authorList>
            <consortium name="WormBaseParasite"/>
        </authorList>
    </citation>
    <scope>IDENTIFICATION</scope>
</reference>
<organism evidence="1 2">
    <name type="scientific">Panagrellus redivivus</name>
    <name type="common">Microworm</name>
    <dbReference type="NCBI Taxonomy" id="6233"/>
    <lineage>
        <taxon>Eukaryota</taxon>
        <taxon>Metazoa</taxon>
        <taxon>Ecdysozoa</taxon>
        <taxon>Nematoda</taxon>
        <taxon>Chromadorea</taxon>
        <taxon>Rhabditida</taxon>
        <taxon>Tylenchina</taxon>
        <taxon>Panagrolaimomorpha</taxon>
        <taxon>Panagrolaimoidea</taxon>
        <taxon>Panagrolaimidae</taxon>
        <taxon>Panagrellus</taxon>
    </lineage>
</organism>
<dbReference type="Proteomes" id="UP000492821">
    <property type="component" value="Unassembled WGS sequence"/>
</dbReference>
<reference evidence="1" key="1">
    <citation type="journal article" date="2013" name="Genetics">
        <title>The draft genome and transcriptome of Panagrellus redivivus are shaped by the harsh demands of a free-living lifestyle.</title>
        <authorList>
            <person name="Srinivasan J."/>
            <person name="Dillman A.R."/>
            <person name="Macchietto M.G."/>
            <person name="Heikkinen L."/>
            <person name="Lakso M."/>
            <person name="Fracchia K.M."/>
            <person name="Antoshechkin I."/>
            <person name="Mortazavi A."/>
            <person name="Wong G."/>
            <person name="Sternberg P.W."/>
        </authorList>
    </citation>
    <scope>NUCLEOTIDE SEQUENCE [LARGE SCALE GENOMIC DNA]</scope>
    <source>
        <strain evidence="1">MT8872</strain>
    </source>
</reference>
<protein>
    <submittedName>
        <fullName evidence="2">Ovule protein</fullName>
    </submittedName>
</protein>
<keyword evidence="1" id="KW-1185">Reference proteome</keyword>
<proteinExistence type="predicted"/>
<name>A0A7E4VFJ7_PANRE</name>
<accession>A0A7E4VFJ7</accession>
<dbReference type="WBParaSite" id="Pan_g20498.t1">
    <property type="protein sequence ID" value="Pan_g20498.t1"/>
    <property type="gene ID" value="Pan_g20498"/>
</dbReference>
<evidence type="ECO:0000313" key="2">
    <source>
        <dbReference type="WBParaSite" id="Pan_g20498.t1"/>
    </source>
</evidence>
<evidence type="ECO:0000313" key="1">
    <source>
        <dbReference type="Proteomes" id="UP000492821"/>
    </source>
</evidence>
<sequence length="87" mass="9490">MKITLFAIKKYLSKAIGLVTTSPNKVPNSIPMTNPTFINSNITTQFVTSTLQGPMPSPKFHVPYPLAKCPPSNYLQSSTPMPSMSFA</sequence>